<evidence type="ECO:0000256" key="1">
    <source>
        <dbReference type="ARBA" id="ARBA00022553"/>
    </source>
</evidence>
<accession>A0AA47P751</accession>
<dbReference type="PANTHER" id="PTHR16267">
    <property type="entry name" value="BANK1/PIK3AP1 FAMILY MEMBER"/>
    <property type="match status" value="1"/>
</dbReference>
<feature type="compositionally biased region" description="Low complexity" evidence="2">
    <location>
        <begin position="747"/>
        <end position="757"/>
    </location>
</feature>
<dbReference type="GO" id="GO:0036312">
    <property type="term" value="F:phosphatidylinositol 3-kinase regulatory subunit binding"/>
    <property type="evidence" value="ECO:0007669"/>
    <property type="project" value="TreeGrafter"/>
</dbReference>
<feature type="compositionally biased region" description="Polar residues" evidence="2">
    <location>
        <begin position="758"/>
        <end position="767"/>
    </location>
</feature>
<dbReference type="InterPro" id="IPR017893">
    <property type="entry name" value="DBB_domain"/>
</dbReference>
<dbReference type="InterPro" id="IPR035897">
    <property type="entry name" value="Toll_tir_struct_dom_sf"/>
</dbReference>
<keyword evidence="1" id="KW-0597">Phosphoprotein</keyword>
<dbReference type="Gene3D" id="3.40.50.10140">
    <property type="entry name" value="Toll/interleukin-1 receptor homology (TIR) domain"/>
    <property type="match status" value="1"/>
</dbReference>
<dbReference type="EMBL" id="JAOPHQ010001709">
    <property type="protein sequence ID" value="KAK0149943.1"/>
    <property type="molecule type" value="Genomic_DNA"/>
</dbReference>
<feature type="region of interest" description="Disordered" evidence="2">
    <location>
        <begin position="528"/>
        <end position="557"/>
    </location>
</feature>
<organism evidence="4 5">
    <name type="scientific">Merluccius polli</name>
    <name type="common">Benguela hake</name>
    <name type="synonym">Merluccius cadenati</name>
    <dbReference type="NCBI Taxonomy" id="89951"/>
    <lineage>
        <taxon>Eukaryota</taxon>
        <taxon>Metazoa</taxon>
        <taxon>Chordata</taxon>
        <taxon>Craniata</taxon>
        <taxon>Vertebrata</taxon>
        <taxon>Euteleostomi</taxon>
        <taxon>Actinopterygii</taxon>
        <taxon>Neopterygii</taxon>
        <taxon>Teleostei</taxon>
        <taxon>Neoteleostei</taxon>
        <taxon>Acanthomorphata</taxon>
        <taxon>Zeiogadaria</taxon>
        <taxon>Gadariae</taxon>
        <taxon>Gadiformes</taxon>
        <taxon>Gadoidei</taxon>
        <taxon>Merlucciidae</taxon>
        <taxon>Merluccius</taxon>
    </lineage>
</organism>
<sequence length="767" mass="86140">MFEIFVSADVNTSSVPADSSSGCELLILHTAEAREWADYFHQVLKSSRTFRKHSVFLYAVSQEDRLHGYNFEYFHRSKCIVLLLTTTLLDVLRGDEELHRALQRLLQPPRRVVALLCGVSEECVPVCSFQDWPSWSKLHTEDEPAIYISTVLEAMADRKQDEADSKREAPETPVTIKAANSSEEPDTEEYVSADEGEPELIVDVSSRNSPQQKESSDQCSTCLTIQPNRILCGERTTIYIILLHKVDIQSKTEVEFSSGNVAGQHVPACIHNEYTISVTAPDMPAGLVSLTLFSDHSSVSLTPVMYYTSMDEVSRNLENAISPIEFICQAFNITFNKTESLDNMLTDLLKSRMPVGGLQVFGIQQIETNNMSAYQRNEDLPTLLHFAARHGLKNLTTALLHCPGALQAYSVMNKQGDYPNTLAERSGFTDLRQFMDTFVENQIQDEDSGGVYEIMVASSEDINTYPDHTEDIYESMLGINPECADDLYEVMTGVAENQNTEEAMLRKFFQANPGAGQSQDKHLETEDIDKVSQNNVVQYEEEEKEEEEEDDNDDLENGIYHTFSEDVYDVIDDIATYSISAINRAPAPIPRPENSLDSNTYISREPVYKTYCAVKTPGQRQLIVLQERVKMGIIDVNEAVQEFQTWQLDQRRSNSLRCQKENLNRLRNSITRRHKEMQKLGKNYDLEITAPIHGTNVCDSEIAVEYSLYDSTPRVSAPPPAVSCPMQRGTWKTGSTSSTSRLLGYPASTATTSTANTRPLSQPSSPA</sequence>
<reference evidence="4" key="1">
    <citation type="journal article" date="2023" name="Front. Mar. Sci.">
        <title>A new Merluccius polli reference genome to investigate the effects of global change in West African waters.</title>
        <authorList>
            <person name="Mateo J.L."/>
            <person name="Blanco-Fernandez C."/>
            <person name="Garcia-Vazquez E."/>
            <person name="Machado-Schiaffino G."/>
        </authorList>
    </citation>
    <scope>NUCLEOTIDE SEQUENCE</scope>
    <source>
        <strain evidence="4">C29</strain>
        <tissue evidence="4">Fin</tissue>
    </source>
</reference>
<comment type="caution">
    <text evidence="4">The sequence shown here is derived from an EMBL/GenBank/DDBJ whole genome shotgun (WGS) entry which is preliminary data.</text>
</comment>
<gene>
    <name evidence="4" type="primary">PIK3AP1</name>
    <name evidence="4" type="ORF">N1851_009323</name>
</gene>
<name>A0AA47P751_MERPO</name>
<dbReference type="PROSITE" id="PS51376">
    <property type="entry name" value="DBB"/>
    <property type="match status" value="1"/>
</dbReference>
<dbReference type="Pfam" id="PF14545">
    <property type="entry name" value="DBB"/>
    <property type="match status" value="1"/>
</dbReference>
<feature type="compositionally biased region" description="Low complexity" evidence="2">
    <location>
        <begin position="729"/>
        <end position="740"/>
    </location>
</feature>
<dbReference type="GO" id="GO:0005829">
    <property type="term" value="C:cytosol"/>
    <property type="evidence" value="ECO:0007669"/>
    <property type="project" value="TreeGrafter"/>
</dbReference>
<feature type="region of interest" description="Disordered" evidence="2">
    <location>
        <begin position="715"/>
        <end position="767"/>
    </location>
</feature>
<dbReference type="GO" id="GO:0005102">
    <property type="term" value="F:signaling receptor binding"/>
    <property type="evidence" value="ECO:0007669"/>
    <property type="project" value="TreeGrafter"/>
</dbReference>
<feature type="compositionally biased region" description="Basic and acidic residues" evidence="2">
    <location>
        <begin position="158"/>
        <end position="170"/>
    </location>
</feature>
<evidence type="ECO:0000313" key="5">
    <source>
        <dbReference type="Proteomes" id="UP001174136"/>
    </source>
</evidence>
<protein>
    <submittedName>
        <fullName evidence="4">Phosphoinositide 3-kinase adapter protein 1</fullName>
    </submittedName>
</protein>
<dbReference type="InterPro" id="IPR041340">
    <property type="entry name" value="PIK3AP1_TIR"/>
</dbReference>
<feature type="region of interest" description="Disordered" evidence="2">
    <location>
        <begin position="158"/>
        <end position="194"/>
    </location>
</feature>
<proteinExistence type="predicted"/>
<dbReference type="Pfam" id="PF18567">
    <property type="entry name" value="TIR_3"/>
    <property type="match status" value="1"/>
</dbReference>
<dbReference type="PANTHER" id="PTHR16267:SF12">
    <property type="entry name" value="PHOSPHOINOSITIDE 3-KINASE ADAPTER PROTEIN 1"/>
    <property type="match status" value="1"/>
</dbReference>
<feature type="compositionally biased region" description="Acidic residues" evidence="2">
    <location>
        <begin position="183"/>
        <end position="194"/>
    </location>
</feature>
<keyword evidence="5" id="KW-1185">Reference proteome</keyword>
<evidence type="ECO:0000259" key="3">
    <source>
        <dbReference type="PROSITE" id="PS51376"/>
    </source>
</evidence>
<evidence type="ECO:0000256" key="2">
    <source>
        <dbReference type="SAM" id="MobiDB-lite"/>
    </source>
</evidence>
<dbReference type="SMART" id="SM01282">
    <property type="entry name" value="DBB"/>
    <property type="match status" value="1"/>
</dbReference>
<evidence type="ECO:0000313" key="4">
    <source>
        <dbReference type="EMBL" id="KAK0149943.1"/>
    </source>
</evidence>
<dbReference type="AlphaFoldDB" id="A0AA47P751"/>
<dbReference type="InterPro" id="IPR052446">
    <property type="entry name" value="B-cell_PI3K-Signaling_Adptrs"/>
</dbReference>
<dbReference type="Proteomes" id="UP001174136">
    <property type="component" value="Unassembled WGS sequence"/>
</dbReference>
<feature type="domain" description="DBB" evidence="3">
    <location>
        <begin position="225"/>
        <end position="361"/>
    </location>
</feature>
<feature type="compositionally biased region" description="Acidic residues" evidence="2">
    <location>
        <begin position="539"/>
        <end position="556"/>
    </location>
</feature>